<dbReference type="Proteomes" id="UP000235672">
    <property type="component" value="Unassembled WGS sequence"/>
</dbReference>
<keyword evidence="2" id="KW-1185">Reference proteome</keyword>
<dbReference type="EMBL" id="KZ613488">
    <property type="protein sequence ID" value="PMD19777.1"/>
    <property type="molecule type" value="Genomic_DNA"/>
</dbReference>
<evidence type="ECO:0000313" key="2">
    <source>
        <dbReference type="Proteomes" id="UP000235672"/>
    </source>
</evidence>
<reference evidence="1 2" key="1">
    <citation type="submission" date="2016-05" db="EMBL/GenBank/DDBJ databases">
        <title>A degradative enzymes factory behind the ericoid mycorrhizal symbiosis.</title>
        <authorList>
            <consortium name="DOE Joint Genome Institute"/>
            <person name="Martino E."/>
            <person name="Morin E."/>
            <person name="Grelet G."/>
            <person name="Kuo A."/>
            <person name="Kohler A."/>
            <person name="Daghino S."/>
            <person name="Barry K."/>
            <person name="Choi C."/>
            <person name="Cichocki N."/>
            <person name="Clum A."/>
            <person name="Copeland A."/>
            <person name="Hainaut M."/>
            <person name="Haridas S."/>
            <person name="Labutti K."/>
            <person name="Lindquist E."/>
            <person name="Lipzen A."/>
            <person name="Khouja H.-R."/>
            <person name="Murat C."/>
            <person name="Ohm R."/>
            <person name="Olson A."/>
            <person name="Spatafora J."/>
            <person name="Veneault-Fourrey C."/>
            <person name="Henrissat B."/>
            <person name="Grigoriev I."/>
            <person name="Martin F."/>
            <person name="Perotto S."/>
        </authorList>
    </citation>
    <scope>NUCLEOTIDE SEQUENCE [LARGE SCALE GENOMIC DNA]</scope>
    <source>
        <strain evidence="1 2">UAMH 7357</strain>
    </source>
</reference>
<sequence>MNETDLHSQLTFSRKRMRKTPNAGNQAEFYMTDHSGLYLKVKHTLHTSLGTLNQNLLINLGTEYNQELRASTPYSWWASESLILMVCRYLCSLNSQRSSDTAPRRSQRSF</sequence>
<dbReference type="AlphaFoldDB" id="A0A2J6Q0G0"/>
<evidence type="ECO:0000313" key="1">
    <source>
        <dbReference type="EMBL" id="PMD19777.1"/>
    </source>
</evidence>
<protein>
    <submittedName>
        <fullName evidence="1">Uncharacterized protein</fullName>
    </submittedName>
</protein>
<gene>
    <name evidence="1" type="ORF">NA56DRAFT_705491</name>
</gene>
<proteinExistence type="predicted"/>
<name>A0A2J6Q0G0_9HELO</name>
<accession>A0A2J6Q0G0</accession>
<organism evidence="1 2">
    <name type="scientific">Hyaloscypha hepaticicola</name>
    <dbReference type="NCBI Taxonomy" id="2082293"/>
    <lineage>
        <taxon>Eukaryota</taxon>
        <taxon>Fungi</taxon>
        <taxon>Dikarya</taxon>
        <taxon>Ascomycota</taxon>
        <taxon>Pezizomycotina</taxon>
        <taxon>Leotiomycetes</taxon>
        <taxon>Helotiales</taxon>
        <taxon>Hyaloscyphaceae</taxon>
        <taxon>Hyaloscypha</taxon>
    </lineage>
</organism>